<comment type="caution">
    <text evidence="2">The sequence shown here is derived from an EMBL/GenBank/DDBJ whole genome shotgun (WGS) entry which is preliminary data.</text>
</comment>
<dbReference type="PANTHER" id="PTHR43031">
    <property type="entry name" value="FAD-DEPENDENT OXIDOREDUCTASE"/>
    <property type="match status" value="1"/>
</dbReference>
<dbReference type="InterPro" id="IPR036873">
    <property type="entry name" value="Rhodanese-like_dom_sf"/>
</dbReference>
<dbReference type="PATRIC" id="fig|315405.11.peg.897"/>
<dbReference type="AlphaFoldDB" id="A0A139N678"/>
<reference evidence="2 3" key="1">
    <citation type="submission" date="2016-01" db="EMBL/GenBank/DDBJ databases">
        <title>Highly variable Streptococcus oralis are common among viridans streptococci isolated from primates.</title>
        <authorList>
            <person name="Denapaite D."/>
            <person name="Rieger M."/>
            <person name="Koendgen S."/>
            <person name="Brueckner R."/>
            <person name="Ochigava I."/>
            <person name="Kappeler P."/>
            <person name="Maetz-Rensing K."/>
            <person name="Leendertz F."/>
            <person name="Hakenbeck R."/>
        </authorList>
    </citation>
    <scope>NUCLEOTIDE SEQUENCE [LARGE SCALE GENOMIC DNA]</scope>
    <source>
        <strain evidence="2 3">DD02</strain>
    </source>
</reference>
<dbReference type="SMART" id="SM00450">
    <property type="entry name" value="RHOD"/>
    <property type="match status" value="1"/>
</dbReference>
<dbReference type="PROSITE" id="PS50206">
    <property type="entry name" value="RHODANESE_3"/>
    <property type="match status" value="1"/>
</dbReference>
<gene>
    <name evidence="2" type="ORF">SGADD02_00777</name>
</gene>
<dbReference type="Pfam" id="PF00581">
    <property type="entry name" value="Rhodanese"/>
    <property type="match status" value="1"/>
</dbReference>
<evidence type="ECO:0000313" key="2">
    <source>
        <dbReference type="EMBL" id="KXT71556.1"/>
    </source>
</evidence>
<dbReference type="Pfam" id="PF02852">
    <property type="entry name" value="Pyr_redox_dim"/>
    <property type="match status" value="1"/>
</dbReference>
<dbReference type="Gene3D" id="3.40.250.10">
    <property type="entry name" value="Rhodanese-like domain"/>
    <property type="match status" value="1"/>
</dbReference>
<dbReference type="InterPro" id="IPR016156">
    <property type="entry name" value="FAD/NAD-linked_Rdtase_dimer_sf"/>
</dbReference>
<dbReference type="Gene3D" id="3.50.50.60">
    <property type="entry name" value="FAD/NAD(P)-binding domain"/>
    <property type="match status" value="1"/>
</dbReference>
<organism evidence="2 3">
    <name type="scientific">Streptococcus gallolyticus</name>
    <dbReference type="NCBI Taxonomy" id="315405"/>
    <lineage>
        <taxon>Bacteria</taxon>
        <taxon>Bacillati</taxon>
        <taxon>Bacillota</taxon>
        <taxon>Bacilli</taxon>
        <taxon>Lactobacillales</taxon>
        <taxon>Streptococcaceae</taxon>
        <taxon>Streptococcus</taxon>
    </lineage>
</organism>
<dbReference type="SUPFAM" id="SSF55424">
    <property type="entry name" value="FAD/NAD-linked reductases, dimerisation (C-terminal) domain"/>
    <property type="match status" value="1"/>
</dbReference>
<dbReference type="SUPFAM" id="SSF52821">
    <property type="entry name" value="Rhodanese/Cell cycle control phosphatase"/>
    <property type="match status" value="1"/>
</dbReference>
<feature type="domain" description="Rhodanese" evidence="1">
    <location>
        <begin position="129"/>
        <end position="216"/>
    </location>
</feature>
<name>A0A139N678_9STRE</name>
<proteinExistence type="predicted"/>
<dbReference type="InterPro" id="IPR004099">
    <property type="entry name" value="Pyr_nucl-diS_OxRdtase_dimer"/>
</dbReference>
<evidence type="ECO:0000259" key="1">
    <source>
        <dbReference type="PROSITE" id="PS50206"/>
    </source>
</evidence>
<accession>A0A139N678</accession>
<sequence>MAAASTGLSERIARQQFEDVAVVHTTSKDHASYYPNASDIVLKLIFNQKTGAIYGAQAVGQKGVDKRIDILATAIKAGLTVADLPELEFTYAPPFGSAKDPVNMAGYAALNIMEGFSENVQWYALSDELAKGKMLLDVRTREEVSRGHFANSINIPLDELRDRLAELDANQEYIISCHSGLRSYIGERILKQNGFKIQNLDGAYFLYSTVKPEEIVHD</sequence>
<dbReference type="EMBL" id="LQOF01000127">
    <property type="protein sequence ID" value="KXT71556.1"/>
    <property type="molecule type" value="Genomic_DNA"/>
</dbReference>
<dbReference type="Proteomes" id="UP000070198">
    <property type="component" value="Unassembled WGS sequence"/>
</dbReference>
<dbReference type="InterPro" id="IPR050229">
    <property type="entry name" value="GlpE_sulfurtransferase"/>
</dbReference>
<dbReference type="PANTHER" id="PTHR43031:SF1">
    <property type="entry name" value="PYRIDINE NUCLEOTIDE-DISULPHIDE OXIDOREDUCTASE"/>
    <property type="match status" value="1"/>
</dbReference>
<protein>
    <submittedName>
        <fullName evidence="2">Putative NAD(FAD)-dependent dehydrogenase</fullName>
    </submittedName>
</protein>
<dbReference type="InterPro" id="IPR036188">
    <property type="entry name" value="FAD/NAD-bd_sf"/>
</dbReference>
<evidence type="ECO:0000313" key="3">
    <source>
        <dbReference type="Proteomes" id="UP000070198"/>
    </source>
</evidence>
<dbReference type="InterPro" id="IPR001763">
    <property type="entry name" value="Rhodanese-like_dom"/>
</dbReference>